<dbReference type="Gene3D" id="3.40.50.1820">
    <property type="entry name" value="alpha/beta hydrolase"/>
    <property type="match status" value="1"/>
</dbReference>
<sequence>MRFIRPTSMLLLGMYGTGALVLGACGGEPAPAHPEAIAPKTDASTERNTRLPKPGSVTETLHGVTVEDPFRALENGDSPEVKAWTDQQNAKTRQYLDAFPSRDALKREIAELIHVGSVDAPYVAAAIPGERRYFHMKREGEQNQPTLYVRDKVGGPDRVLIDASALSADGTNAIDWWYPTRDGKFVAWGMSENGSEESTLIIRDVKTGKDLPDRIPYTRYSSVAWVPGNKAFYYTRHPEPGSVPPGDEKYYSKVFKHVVGTDPKTDVLIFGAGRDKTDTPSLSISPNGRWLVVTVHQGWAKSEVYLQDLEAKGKNAGKWVEVAVKTEALFDAIVRDDRMYIHTNDGAPRYRLFAVDYKTPDRTHWKELIVEAPDVLDGVAVIGKHIVATYLHNASTRLERFDISGKSKGAIPLPGIGTAQVSGPYDGDEAFFNFYSYATPTQVSRVDLKTNKIELWDRVGEKFASEKINVTLMHATSKDGTKVPMFVVAGENVPKNGETPTVLWGYGGFNINMTPAFSARALLTVRHGGVWVFTVLRGGGEFGEDWHKAGMLANKQNVFDDFIACAEELVAQKITNPAHLGIAGGSNGGLLTATVATQRPELYRAGLSLVPLTDMVRYTHYRIAQAWIPEYGDPANADQFKVLYGYSPYHHVKDGTRYPAMLFTTAESDARVDPMHARKMAARMQEAQAASDRPILVRVESKAGHGAGKPTTKVVEELTDEMGFLFHELGVK</sequence>
<feature type="domain" description="Peptidase S9 prolyl oligopeptidase catalytic" evidence="7">
    <location>
        <begin position="516"/>
        <end position="730"/>
    </location>
</feature>
<dbReference type="SUPFAM" id="SSF53474">
    <property type="entry name" value="alpha/beta-Hydrolases"/>
    <property type="match status" value="1"/>
</dbReference>
<dbReference type="EMBL" id="CP089982">
    <property type="protein sequence ID" value="WXA97407.1"/>
    <property type="molecule type" value="Genomic_DNA"/>
</dbReference>
<evidence type="ECO:0000256" key="5">
    <source>
        <dbReference type="ARBA" id="ARBA00022825"/>
    </source>
</evidence>
<dbReference type="Gene3D" id="2.130.10.120">
    <property type="entry name" value="Prolyl oligopeptidase, N-terminal domain"/>
    <property type="match status" value="1"/>
</dbReference>
<dbReference type="PRINTS" id="PR00862">
    <property type="entry name" value="PROLIGOPTASE"/>
</dbReference>
<evidence type="ECO:0000256" key="1">
    <source>
        <dbReference type="ARBA" id="ARBA00001070"/>
    </source>
</evidence>
<evidence type="ECO:0000313" key="9">
    <source>
        <dbReference type="EMBL" id="WXA97407.1"/>
    </source>
</evidence>
<dbReference type="Proteomes" id="UP001379533">
    <property type="component" value="Chromosome"/>
</dbReference>
<evidence type="ECO:0000313" key="10">
    <source>
        <dbReference type="Proteomes" id="UP001379533"/>
    </source>
</evidence>
<evidence type="ECO:0000256" key="2">
    <source>
        <dbReference type="ARBA" id="ARBA00011897"/>
    </source>
</evidence>
<dbReference type="InterPro" id="IPR029058">
    <property type="entry name" value="AB_hydrolase_fold"/>
</dbReference>
<dbReference type="PANTHER" id="PTHR42881:SF2">
    <property type="entry name" value="PROLYL ENDOPEPTIDASE"/>
    <property type="match status" value="1"/>
</dbReference>
<name>A0ABZ2KFG7_9BACT</name>
<keyword evidence="3" id="KW-0645">Protease</keyword>
<dbReference type="InterPro" id="IPR023302">
    <property type="entry name" value="Pept_S9A_N"/>
</dbReference>
<gene>
    <name evidence="9" type="ORF">LZC95_11240</name>
</gene>
<accession>A0ABZ2KFG7</accession>
<dbReference type="InterPro" id="IPR001375">
    <property type="entry name" value="Peptidase_S9_cat"/>
</dbReference>
<dbReference type="PANTHER" id="PTHR42881">
    <property type="entry name" value="PROLYL ENDOPEPTIDASE"/>
    <property type="match status" value="1"/>
</dbReference>
<reference evidence="9 10" key="1">
    <citation type="submission" date="2021-12" db="EMBL/GenBank/DDBJ databases">
        <title>Discovery of the Pendulisporaceae a myxobacterial family with distinct sporulation behavior and unique specialized metabolism.</title>
        <authorList>
            <person name="Garcia R."/>
            <person name="Popoff A."/>
            <person name="Bader C.D."/>
            <person name="Loehr J."/>
            <person name="Walesch S."/>
            <person name="Walt C."/>
            <person name="Boldt J."/>
            <person name="Bunk B."/>
            <person name="Haeckl F.J.F.P.J."/>
            <person name="Gunesch A.P."/>
            <person name="Birkelbach J."/>
            <person name="Nuebel U."/>
            <person name="Pietschmann T."/>
            <person name="Bach T."/>
            <person name="Mueller R."/>
        </authorList>
    </citation>
    <scope>NUCLEOTIDE SEQUENCE [LARGE SCALE GENOMIC DNA]</scope>
    <source>
        <strain evidence="9 10">MSr12523</strain>
    </source>
</reference>
<evidence type="ECO:0000256" key="4">
    <source>
        <dbReference type="ARBA" id="ARBA00022801"/>
    </source>
</evidence>
<evidence type="ECO:0000256" key="6">
    <source>
        <dbReference type="SAM" id="MobiDB-lite"/>
    </source>
</evidence>
<evidence type="ECO:0000259" key="7">
    <source>
        <dbReference type="Pfam" id="PF00326"/>
    </source>
</evidence>
<dbReference type="EC" id="3.4.21.26" evidence="2"/>
<evidence type="ECO:0000259" key="8">
    <source>
        <dbReference type="Pfam" id="PF02897"/>
    </source>
</evidence>
<protein>
    <recommendedName>
        <fullName evidence="2">prolyl oligopeptidase</fullName>
        <ecNumber evidence="2">3.4.21.26</ecNumber>
    </recommendedName>
</protein>
<dbReference type="RefSeq" id="WP_394848025.1">
    <property type="nucleotide sequence ID" value="NZ_CP089982.1"/>
</dbReference>
<dbReference type="InterPro" id="IPR002470">
    <property type="entry name" value="Peptidase_S9A"/>
</dbReference>
<feature type="region of interest" description="Disordered" evidence="6">
    <location>
        <begin position="32"/>
        <end position="57"/>
    </location>
</feature>
<feature type="domain" description="Peptidase S9A N-terminal" evidence="8">
    <location>
        <begin position="55"/>
        <end position="457"/>
    </location>
</feature>
<proteinExistence type="predicted"/>
<dbReference type="Pfam" id="PF02897">
    <property type="entry name" value="Peptidase_S9_N"/>
    <property type="match status" value="1"/>
</dbReference>
<dbReference type="SUPFAM" id="SSF50993">
    <property type="entry name" value="Peptidase/esterase 'gauge' domain"/>
    <property type="match status" value="1"/>
</dbReference>
<evidence type="ECO:0000256" key="3">
    <source>
        <dbReference type="ARBA" id="ARBA00022670"/>
    </source>
</evidence>
<dbReference type="PROSITE" id="PS51257">
    <property type="entry name" value="PROKAR_LIPOPROTEIN"/>
    <property type="match status" value="1"/>
</dbReference>
<organism evidence="9 10">
    <name type="scientific">Pendulispora brunnea</name>
    <dbReference type="NCBI Taxonomy" id="2905690"/>
    <lineage>
        <taxon>Bacteria</taxon>
        <taxon>Pseudomonadati</taxon>
        <taxon>Myxococcota</taxon>
        <taxon>Myxococcia</taxon>
        <taxon>Myxococcales</taxon>
        <taxon>Sorangiineae</taxon>
        <taxon>Pendulisporaceae</taxon>
        <taxon>Pendulispora</taxon>
    </lineage>
</organism>
<dbReference type="InterPro" id="IPR051167">
    <property type="entry name" value="Prolyl_oligopep/macrocyclase"/>
</dbReference>
<dbReference type="Pfam" id="PF00326">
    <property type="entry name" value="Peptidase_S9"/>
    <property type="match status" value="1"/>
</dbReference>
<keyword evidence="10" id="KW-1185">Reference proteome</keyword>
<comment type="catalytic activity">
    <reaction evidence="1">
        <text>Hydrolysis of Pro-|-Xaa &gt;&gt; Ala-|-Xaa in oligopeptides.</text>
        <dbReference type="EC" id="3.4.21.26"/>
    </reaction>
</comment>
<keyword evidence="4" id="KW-0378">Hydrolase</keyword>
<keyword evidence="5" id="KW-0720">Serine protease</keyword>